<dbReference type="GO" id="GO:0005634">
    <property type="term" value="C:nucleus"/>
    <property type="evidence" value="ECO:0007669"/>
    <property type="project" value="TreeGrafter"/>
</dbReference>
<evidence type="ECO:0000313" key="3">
    <source>
        <dbReference type="EMBL" id="EDW18826.2"/>
    </source>
</evidence>
<dbReference type="Proteomes" id="UP000009192">
    <property type="component" value="Unassembled WGS sequence"/>
</dbReference>
<dbReference type="KEGG" id="dmo:Dmoj_GI13440"/>
<dbReference type="HOGENOM" id="CLU_655988_0_0_1"/>
<dbReference type="SMART" id="SM00595">
    <property type="entry name" value="MADF"/>
    <property type="match status" value="1"/>
</dbReference>
<dbReference type="PANTHER" id="PTHR12243:SF69">
    <property type="entry name" value="SI:CH73-59F11.3"/>
    <property type="match status" value="1"/>
</dbReference>
<dbReference type="OrthoDB" id="10262320at2759"/>
<dbReference type="InParanoid" id="B4KYL5"/>
<keyword evidence="4" id="KW-1185">Reference proteome</keyword>
<feature type="compositionally biased region" description="Low complexity" evidence="1">
    <location>
        <begin position="119"/>
        <end position="138"/>
    </location>
</feature>
<dbReference type="GO" id="GO:0005667">
    <property type="term" value="C:transcription regulator complex"/>
    <property type="evidence" value="ECO:0007669"/>
    <property type="project" value="TreeGrafter"/>
</dbReference>
<feature type="domain" description="MADF" evidence="2">
    <location>
        <begin position="12"/>
        <end position="100"/>
    </location>
</feature>
<proteinExistence type="predicted"/>
<dbReference type="Pfam" id="PF10545">
    <property type="entry name" value="MADF_DNA_bdg"/>
    <property type="match status" value="1"/>
</dbReference>
<dbReference type="AlphaFoldDB" id="B4KYL5"/>
<sequence>MAFSRHNIEKRRLIELVRLNPILWDCRLPHYKRSDKKKAVKWNELGRMFNVNGERVQRTFTSLREIFRRELNHEKMLGTTRFKSKWEYYDAMAFLKEVIRERKSRERIKHPVAEATTHNNNNNNNSTNSNNNNNNNNSVAHDEYQYFAPSDPNNPNNQPIKSPAIQPSISQLPAALQQQAQHLQALQLQPDVTLTSLQKAPSAVVLPLAVAAAPCPTSTPTPTPTAAAPVQLCGSSRSCSSSPSIYIKDEPESPDLEEQPDELAASRSAQKTQAHSKLATIRPQTKQQLKARLQVAKSGLYATPPPHLIINTNNELIDVDAGDLDDDDDDLEYDDDDDDDDLDGNHRGACPPNANMNVLGAGGRLSPGSSYTGAGAASTRHQPTHRELLYIKFGDFLAARLNTLHETVANELMNKILLLIAEK</sequence>
<evidence type="ECO:0000259" key="2">
    <source>
        <dbReference type="PROSITE" id="PS51029"/>
    </source>
</evidence>
<feature type="region of interest" description="Disordered" evidence="1">
    <location>
        <begin position="320"/>
        <end position="355"/>
    </location>
</feature>
<dbReference type="InterPro" id="IPR039353">
    <property type="entry name" value="TF_Adf1"/>
</dbReference>
<dbReference type="InterPro" id="IPR006578">
    <property type="entry name" value="MADF-dom"/>
</dbReference>
<dbReference type="PANTHER" id="PTHR12243">
    <property type="entry name" value="MADF DOMAIN TRANSCRIPTION FACTOR"/>
    <property type="match status" value="1"/>
</dbReference>
<gene>
    <name evidence="3" type="primary">Dmoj\GI13440</name>
    <name evidence="3" type="ORF">Dmoj_GI13440</name>
</gene>
<feature type="region of interest" description="Disordered" evidence="1">
    <location>
        <begin position="216"/>
        <end position="289"/>
    </location>
</feature>
<reference evidence="3 4" key="1">
    <citation type="journal article" date="2007" name="Nature">
        <title>Evolution of genes and genomes on the Drosophila phylogeny.</title>
        <authorList>
            <consortium name="Drosophila 12 Genomes Consortium"/>
            <person name="Clark A.G."/>
            <person name="Eisen M.B."/>
            <person name="Smith D.R."/>
            <person name="Bergman C.M."/>
            <person name="Oliver B."/>
            <person name="Markow T.A."/>
            <person name="Kaufman T.C."/>
            <person name="Kellis M."/>
            <person name="Gelbart W."/>
            <person name="Iyer V.N."/>
            <person name="Pollard D.A."/>
            <person name="Sackton T.B."/>
            <person name="Larracuente A.M."/>
            <person name="Singh N.D."/>
            <person name="Abad J.P."/>
            <person name="Abt D.N."/>
            <person name="Adryan B."/>
            <person name="Aguade M."/>
            <person name="Akashi H."/>
            <person name="Anderson W.W."/>
            <person name="Aquadro C.F."/>
            <person name="Ardell D.H."/>
            <person name="Arguello R."/>
            <person name="Artieri C.G."/>
            <person name="Barbash D.A."/>
            <person name="Barker D."/>
            <person name="Barsanti P."/>
            <person name="Batterham P."/>
            <person name="Batzoglou S."/>
            <person name="Begun D."/>
            <person name="Bhutkar A."/>
            <person name="Blanco E."/>
            <person name="Bosak S.A."/>
            <person name="Bradley R.K."/>
            <person name="Brand A.D."/>
            <person name="Brent M.R."/>
            <person name="Brooks A.N."/>
            <person name="Brown R.H."/>
            <person name="Butlin R.K."/>
            <person name="Caggese C."/>
            <person name="Calvi B.R."/>
            <person name="Bernardo de Carvalho A."/>
            <person name="Caspi A."/>
            <person name="Castrezana S."/>
            <person name="Celniker S.E."/>
            <person name="Chang J.L."/>
            <person name="Chapple C."/>
            <person name="Chatterji S."/>
            <person name="Chinwalla A."/>
            <person name="Civetta A."/>
            <person name="Clifton S.W."/>
            <person name="Comeron J.M."/>
            <person name="Costello J.C."/>
            <person name="Coyne J.A."/>
            <person name="Daub J."/>
            <person name="David R.G."/>
            <person name="Delcher A.L."/>
            <person name="Delehaunty K."/>
            <person name="Do C.B."/>
            <person name="Ebling H."/>
            <person name="Edwards K."/>
            <person name="Eickbush T."/>
            <person name="Evans J.D."/>
            <person name="Filipski A."/>
            <person name="Findeiss S."/>
            <person name="Freyhult E."/>
            <person name="Fulton L."/>
            <person name="Fulton R."/>
            <person name="Garcia A.C."/>
            <person name="Gardiner A."/>
            <person name="Garfield D.A."/>
            <person name="Garvin B.E."/>
            <person name="Gibson G."/>
            <person name="Gilbert D."/>
            <person name="Gnerre S."/>
            <person name="Godfrey J."/>
            <person name="Good R."/>
            <person name="Gotea V."/>
            <person name="Gravely B."/>
            <person name="Greenberg A.J."/>
            <person name="Griffiths-Jones S."/>
            <person name="Gross S."/>
            <person name="Guigo R."/>
            <person name="Gustafson E.A."/>
            <person name="Haerty W."/>
            <person name="Hahn M.W."/>
            <person name="Halligan D.L."/>
            <person name="Halpern A.L."/>
            <person name="Halter G.M."/>
            <person name="Han M.V."/>
            <person name="Heger A."/>
            <person name="Hillier L."/>
            <person name="Hinrichs A.S."/>
            <person name="Holmes I."/>
            <person name="Hoskins R.A."/>
            <person name="Hubisz M.J."/>
            <person name="Hultmark D."/>
            <person name="Huntley M.A."/>
            <person name="Jaffe D.B."/>
            <person name="Jagadeeshan S."/>
            <person name="Jeck W.R."/>
            <person name="Johnson J."/>
            <person name="Jones C.D."/>
            <person name="Jordan W.C."/>
            <person name="Karpen G.H."/>
            <person name="Kataoka E."/>
            <person name="Keightley P.D."/>
            <person name="Kheradpour P."/>
            <person name="Kirkness E.F."/>
            <person name="Koerich L.B."/>
            <person name="Kristiansen K."/>
            <person name="Kudrna D."/>
            <person name="Kulathinal R.J."/>
            <person name="Kumar S."/>
            <person name="Kwok R."/>
            <person name="Lander E."/>
            <person name="Langley C.H."/>
            <person name="Lapoint R."/>
            <person name="Lazzaro B.P."/>
            <person name="Lee S.J."/>
            <person name="Levesque L."/>
            <person name="Li R."/>
            <person name="Lin C.F."/>
            <person name="Lin M.F."/>
            <person name="Lindblad-Toh K."/>
            <person name="Llopart A."/>
            <person name="Long M."/>
            <person name="Low L."/>
            <person name="Lozovsky E."/>
            <person name="Lu J."/>
            <person name="Luo M."/>
            <person name="Machado C.A."/>
            <person name="Makalowski W."/>
            <person name="Marzo M."/>
            <person name="Matsuda M."/>
            <person name="Matzkin L."/>
            <person name="McAllister B."/>
            <person name="McBride C.S."/>
            <person name="McKernan B."/>
            <person name="McKernan K."/>
            <person name="Mendez-Lago M."/>
            <person name="Minx P."/>
            <person name="Mollenhauer M.U."/>
            <person name="Montooth K."/>
            <person name="Mount S.M."/>
            <person name="Mu X."/>
            <person name="Myers E."/>
            <person name="Negre B."/>
            <person name="Newfeld S."/>
            <person name="Nielsen R."/>
            <person name="Noor M.A."/>
            <person name="O'Grady P."/>
            <person name="Pachter L."/>
            <person name="Papaceit M."/>
            <person name="Parisi M.J."/>
            <person name="Parisi M."/>
            <person name="Parts L."/>
            <person name="Pedersen J.S."/>
            <person name="Pesole G."/>
            <person name="Phillippy A.M."/>
            <person name="Ponting C.P."/>
            <person name="Pop M."/>
            <person name="Porcelli D."/>
            <person name="Powell J.R."/>
            <person name="Prohaska S."/>
            <person name="Pruitt K."/>
            <person name="Puig M."/>
            <person name="Quesneville H."/>
            <person name="Ram K.R."/>
            <person name="Rand D."/>
            <person name="Rasmussen M.D."/>
            <person name="Reed L.K."/>
            <person name="Reenan R."/>
            <person name="Reily A."/>
            <person name="Remington K.A."/>
            <person name="Rieger T.T."/>
            <person name="Ritchie M.G."/>
            <person name="Robin C."/>
            <person name="Rogers Y.H."/>
            <person name="Rohde C."/>
            <person name="Rozas J."/>
            <person name="Rubenfield M.J."/>
            <person name="Ruiz A."/>
            <person name="Russo S."/>
            <person name="Salzberg S.L."/>
            <person name="Sanchez-Gracia A."/>
            <person name="Saranga D.J."/>
            <person name="Sato H."/>
            <person name="Schaeffer S.W."/>
            <person name="Schatz M.C."/>
            <person name="Schlenke T."/>
            <person name="Schwartz R."/>
            <person name="Segarra C."/>
            <person name="Singh R.S."/>
            <person name="Sirot L."/>
            <person name="Sirota M."/>
            <person name="Sisneros N.B."/>
            <person name="Smith C.D."/>
            <person name="Smith T.F."/>
            <person name="Spieth J."/>
            <person name="Stage D.E."/>
            <person name="Stark A."/>
            <person name="Stephan W."/>
            <person name="Strausberg R.L."/>
            <person name="Strempel S."/>
            <person name="Sturgill D."/>
            <person name="Sutton G."/>
            <person name="Sutton G.G."/>
            <person name="Tao W."/>
            <person name="Teichmann S."/>
            <person name="Tobari Y.N."/>
            <person name="Tomimura Y."/>
            <person name="Tsolas J.M."/>
            <person name="Valente V.L."/>
            <person name="Venter E."/>
            <person name="Venter J.C."/>
            <person name="Vicario S."/>
            <person name="Vieira F.G."/>
            <person name="Vilella A.J."/>
            <person name="Villasante A."/>
            <person name="Walenz B."/>
            <person name="Wang J."/>
            <person name="Wasserman M."/>
            <person name="Watts T."/>
            <person name="Wilson D."/>
            <person name="Wilson R.K."/>
            <person name="Wing R.A."/>
            <person name="Wolfner M.F."/>
            <person name="Wong A."/>
            <person name="Wong G.K."/>
            <person name="Wu C.I."/>
            <person name="Wu G."/>
            <person name="Yamamoto D."/>
            <person name="Yang H.P."/>
            <person name="Yang S.P."/>
            <person name="Yorke J.A."/>
            <person name="Yoshida K."/>
            <person name="Zdobnov E."/>
            <person name="Zhang P."/>
            <person name="Zhang Y."/>
            <person name="Zimin A.V."/>
            <person name="Baldwin J."/>
            <person name="Abdouelleil A."/>
            <person name="Abdulkadir J."/>
            <person name="Abebe A."/>
            <person name="Abera B."/>
            <person name="Abreu J."/>
            <person name="Acer S.C."/>
            <person name="Aftuck L."/>
            <person name="Alexander A."/>
            <person name="An P."/>
            <person name="Anderson E."/>
            <person name="Anderson S."/>
            <person name="Arachi H."/>
            <person name="Azer M."/>
            <person name="Bachantsang P."/>
            <person name="Barry A."/>
            <person name="Bayul T."/>
            <person name="Berlin A."/>
            <person name="Bessette D."/>
            <person name="Bloom T."/>
            <person name="Blye J."/>
            <person name="Boguslavskiy L."/>
            <person name="Bonnet C."/>
            <person name="Boukhgalter B."/>
            <person name="Bourzgui I."/>
            <person name="Brown A."/>
            <person name="Cahill P."/>
            <person name="Channer S."/>
            <person name="Cheshatsang Y."/>
            <person name="Chuda L."/>
            <person name="Citroen M."/>
            <person name="Collymore A."/>
            <person name="Cooke P."/>
            <person name="Costello M."/>
            <person name="D'Aco K."/>
            <person name="Daza R."/>
            <person name="De Haan G."/>
            <person name="DeGray S."/>
            <person name="DeMaso C."/>
            <person name="Dhargay N."/>
            <person name="Dooley K."/>
            <person name="Dooley E."/>
            <person name="Doricent M."/>
            <person name="Dorje P."/>
            <person name="Dorjee K."/>
            <person name="Dupes A."/>
            <person name="Elong R."/>
            <person name="Falk J."/>
            <person name="Farina A."/>
            <person name="Faro S."/>
            <person name="Ferguson D."/>
            <person name="Fisher S."/>
            <person name="Foley C.D."/>
            <person name="Franke A."/>
            <person name="Friedrich D."/>
            <person name="Gadbois L."/>
            <person name="Gearin G."/>
            <person name="Gearin C.R."/>
            <person name="Giannoukos G."/>
            <person name="Goode T."/>
            <person name="Graham J."/>
            <person name="Grandbois E."/>
            <person name="Grewal S."/>
            <person name="Gyaltsen K."/>
            <person name="Hafez N."/>
            <person name="Hagos B."/>
            <person name="Hall J."/>
            <person name="Henson C."/>
            <person name="Hollinger A."/>
            <person name="Honan T."/>
            <person name="Huard M.D."/>
            <person name="Hughes L."/>
            <person name="Hurhula B."/>
            <person name="Husby M.E."/>
            <person name="Kamat A."/>
            <person name="Kanga B."/>
            <person name="Kashin S."/>
            <person name="Khazanovich D."/>
            <person name="Kisner P."/>
            <person name="Lance K."/>
            <person name="Lara M."/>
            <person name="Lee W."/>
            <person name="Lennon N."/>
            <person name="Letendre F."/>
            <person name="LeVine R."/>
            <person name="Lipovsky A."/>
            <person name="Liu X."/>
            <person name="Liu J."/>
            <person name="Liu S."/>
            <person name="Lokyitsang T."/>
            <person name="Lokyitsang Y."/>
            <person name="Lubonja R."/>
            <person name="Lui A."/>
            <person name="MacDonald P."/>
            <person name="Magnisalis V."/>
            <person name="Maru K."/>
            <person name="Matthews C."/>
            <person name="McCusker W."/>
            <person name="McDonough S."/>
            <person name="Mehta T."/>
            <person name="Meldrim J."/>
            <person name="Meneus L."/>
            <person name="Mihai O."/>
            <person name="Mihalev A."/>
            <person name="Mihova T."/>
            <person name="Mittelman R."/>
            <person name="Mlenga V."/>
            <person name="Montmayeur A."/>
            <person name="Mulrain L."/>
            <person name="Navidi A."/>
            <person name="Naylor J."/>
            <person name="Negash T."/>
            <person name="Nguyen T."/>
            <person name="Nguyen N."/>
            <person name="Nicol R."/>
            <person name="Norbu C."/>
            <person name="Norbu N."/>
            <person name="Novod N."/>
            <person name="O'Neill B."/>
            <person name="Osman S."/>
            <person name="Markiewicz E."/>
            <person name="Oyono O.L."/>
            <person name="Patti C."/>
            <person name="Phunkhang P."/>
            <person name="Pierre F."/>
            <person name="Priest M."/>
            <person name="Raghuraman S."/>
            <person name="Rege F."/>
            <person name="Reyes R."/>
            <person name="Rise C."/>
            <person name="Rogov P."/>
            <person name="Ross K."/>
            <person name="Ryan E."/>
            <person name="Settipalli S."/>
            <person name="Shea T."/>
            <person name="Sherpa N."/>
            <person name="Shi L."/>
            <person name="Shih D."/>
            <person name="Sparrow T."/>
            <person name="Spaulding J."/>
            <person name="Stalker J."/>
            <person name="Stange-Thomann N."/>
            <person name="Stavropoulos S."/>
            <person name="Stone C."/>
            <person name="Strader C."/>
            <person name="Tesfaye S."/>
            <person name="Thomson T."/>
            <person name="Thoulutsang Y."/>
            <person name="Thoulutsang D."/>
            <person name="Topham K."/>
            <person name="Topping I."/>
            <person name="Tsamla T."/>
            <person name="Vassiliev H."/>
            <person name="Vo A."/>
            <person name="Wangchuk T."/>
            <person name="Wangdi T."/>
            <person name="Weiand M."/>
            <person name="Wilkinson J."/>
            <person name="Wilson A."/>
            <person name="Yadav S."/>
            <person name="Young G."/>
            <person name="Yu Q."/>
            <person name="Zembek L."/>
            <person name="Zhong D."/>
            <person name="Zimmer A."/>
            <person name="Zwirko Z."/>
            <person name="Jaffe D.B."/>
            <person name="Alvarez P."/>
            <person name="Brockman W."/>
            <person name="Butler J."/>
            <person name="Chin C."/>
            <person name="Gnerre S."/>
            <person name="Grabherr M."/>
            <person name="Kleber M."/>
            <person name="Mauceli E."/>
            <person name="MacCallum I."/>
        </authorList>
    </citation>
    <scope>NUCLEOTIDE SEQUENCE [LARGE SCALE GENOMIC DNA]</scope>
    <source>
        <strain evidence="4">Tucson 15081-1352.22</strain>
    </source>
</reference>
<evidence type="ECO:0000313" key="4">
    <source>
        <dbReference type="Proteomes" id="UP000009192"/>
    </source>
</evidence>
<accession>B4KYL5</accession>
<dbReference type="FunCoup" id="B4KYL5">
    <property type="interactions" value="48"/>
</dbReference>
<name>B4KYL5_DROMO</name>
<evidence type="ECO:0000256" key="1">
    <source>
        <dbReference type="SAM" id="MobiDB-lite"/>
    </source>
</evidence>
<dbReference type="PROSITE" id="PS51029">
    <property type="entry name" value="MADF"/>
    <property type="match status" value="1"/>
</dbReference>
<dbReference type="eggNOG" id="ENOG502SDRG">
    <property type="taxonomic scope" value="Eukaryota"/>
</dbReference>
<protein>
    <recommendedName>
        <fullName evidence="2">MADF domain-containing protein</fullName>
    </recommendedName>
</protein>
<dbReference type="GO" id="GO:0006357">
    <property type="term" value="P:regulation of transcription by RNA polymerase II"/>
    <property type="evidence" value="ECO:0007669"/>
    <property type="project" value="TreeGrafter"/>
</dbReference>
<dbReference type="EMBL" id="CH933809">
    <property type="protein sequence ID" value="EDW18826.2"/>
    <property type="molecule type" value="Genomic_DNA"/>
</dbReference>
<feature type="compositionally biased region" description="Polar residues" evidence="1">
    <location>
        <begin position="151"/>
        <end position="164"/>
    </location>
</feature>
<feature type="compositionally biased region" description="Acidic residues" evidence="1">
    <location>
        <begin position="320"/>
        <end position="342"/>
    </location>
</feature>
<feature type="region of interest" description="Disordered" evidence="1">
    <location>
        <begin position="111"/>
        <end position="139"/>
    </location>
</feature>
<feature type="compositionally biased region" description="Low complexity" evidence="1">
    <location>
        <begin position="224"/>
        <end position="244"/>
    </location>
</feature>
<feature type="compositionally biased region" description="Acidic residues" evidence="1">
    <location>
        <begin position="252"/>
        <end position="261"/>
    </location>
</feature>
<organism evidence="3 4">
    <name type="scientific">Drosophila mojavensis</name>
    <name type="common">Fruit fly</name>
    <dbReference type="NCBI Taxonomy" id="7230"/>
    <lineage>
        <taxon>Eukaryota</taxon>
        <taxon>Metazoa</taxon>
        <taxon>Ecdysozoa</taxon>
        <taxon>Arthropoda</taxon>
        <taxon>Hexapoda</taxon>
        <taxon>Insecta</taxon>
        <taxon>Pterygota</taxon>
        <taxon>Neoptera</taxon>
        <taxon>Endopterygota</taxon>
        <taxon>Diptera</taxon>
        <taxon>Brachycera</taxon>
        <taxon>Muscomorpha</taxon>
        <taxon>Ephydroidea</taxon>
        <taxon>Drosophilidae</taxon>
        <taxon>Drosophila</taxon>
    </lineage>
</organism>
<feature type="region of interest" description="Disordered" evidence="1">
    <location>
        <begin position="145"/>
        <end position="164"/>
    </location>
</feature>